<dbReference type="CDD" id="cd00299">
    <property type="entry name" value="GST_C_family"/>
    <property type="match status" value="1"/>
</dbReference>
<protein>
    <recommendedName>
        <fullName evidence="1">GST C-terminal domain-containing protein</fullName>
    </recommendedName>
</protein>
<evidence type="ECO:0000313" key="2">
    <source>
        <dbReference type="EMBL" id="KAF5536359.1"/>
    </source>
</evidence>
<dbReference type="InterPro" id="IPR004045">
    <property type="entry name" value="Glutathione_S-Trfase_N"/>
</dbReference>
<dbReference type="Pfam" id="PF13409">
    <property type="entry name" value="GST_N_2"/>
    <property type="match status" value="1"/>
</dbReference>
<dbReference type="SUPFAM" id="SSF52833">
    <property type="entry name" value="Thioredoxin-like"/>
    <property type="match status" value="1"/>
</dbReference>
<dbReference type="EMBL" id="JAAOAM010000258">
    <property type="protein sequence ID" value="KAF5536359.1"/>
    <property type="molecule type" value="Genomic_DNA"/>
</dbReference>
<dbReference type="Gene3D" id="3.40.30.10">
    <property type="entry name" value="Glutaredoxin"/>
    <property type="match status" value="1"/>
</dbReference>
<evidence type="ECO:0000313" key="3">
    <source>
        <dbReference type="Proteomes" id="UP000522262"/>
    </source>
</evidence>
<dbReference type="AlphaFoldDB" id="A0A8H5IGF7"/>
<dbReference type="InterPro" id="IPR036249">
    <property type="entry name" value="Thioredoxin-like_sf"/>
</dbReference>
<dbReference type="SUPFAM" id="SSF47616">
    <property type="entry name" value="GST C-terminal domain-like"/>
    <property type="match status" value="1"/>
</dbReference>
<reference evidence="2 3" key="1">
    <citation type="submission" date="2020-05" db="EMBL/GenBank/DDBJ databases">
        <title>Identification and distribution of gene clusters putatively required for synthesis of sphingolipid metabolism inhibitors in phylogenetically diverse species of the filamentous fungus Fusarium.</title>
        <authorList>
            <person name="Kim H.-S."/>
            <person name="Busman M."/>
            <person name="Brown D.W."/>
            <person name="Divon H."/>
            <person name="Uhlig S."/>
            <person name="Proctor R.H."/>
        </authorList>
    </citation>
    <scope>NUCLEOTIDE SEQUENCE [LARGE SCALE GENOMIC DNA]</scope>
    <source>
        <strain evidence="2 3">NRRL 53147</strain>
    </source>
</reference>
<keyword evidence="3" id="KW-1185">Reference proteome</keyword>
<evidence type="ECO:0000259" key="1">
    <source>
        <dbReference type="PROSITE" id="PS50405"/>
    </source>
</evidence>
<accession>A0A8H5IGF7</accession>
<dbReference type="InterPro" id="IPR036282">
    <property type="entry name" value="Glutathione-S-Trfase_C_sf"/>
</dbReference>
<gene>
    <name evidence="2" type="ORF">FMEXI_10378</name>
</gene>
<comment type="caution">
    <text evidence="2">The sequence shown here is derived from an EMBL/GenBank/DDBJ whole genome shotgun (WGS) entry which is preliminary data.</text>
</comment>
<dbReference type="PROSITE" id="PS50405">
    <property type="entry name" value="GST_CTER"/>
    <property type="match status" value="1"/>
</dbReference>
<dbReference type="Proteomes" id="UP000522262">
    <property type="component" value="Unassembled WGS sequence"/>
</dbReference>
<name>A0A8H5IGF7_9HYPO</name>
<dbReference type="InterPro" id="IPR010987">
    <property type="entry name" value="Glutathione-S-Trfase_C-like"/>
</dbReference>
<feature type="domain" description="GST C-terminal" evidence="1">
    <location>
        <begin position="168"/>
        <end position="304"/>
    </location>
</feature>
<dbReference type="Gene3D" id="1.20.1050.10">
    <property type="match status" value="1"/>
</dbReference>
<proteinExistence type="predicted"/>
<organism evidence="2 3">
    <name type="scientific">Fusarium mexicanum</name>
    <dbReference type="NCBI Taxonomy" id="751941"/>
    <lineage>
        <taxon>Eukaryota</taxon>
        <taxon>Fungi</taxon>
        <taxon>Dikarya</taxon>
        <taxon>Ascomycota</taxon>
        <taxon>Pezizomycotina</taxon>
        <taxon>Sordariomycetes</taxon>
        <taxon>Hypocreomycetidae</taxon>
        <taxon>Hypocreales</taxon>
        <taxon>Nectriaceae</taxon>
        <taxon>Fusarium</taxon>
        <taxon>Fusarium fujikuroi species complex</taxon>
    </lineage>
</organism>
<sequence length="308" mass="34464">MYSEEICLSRHGSNLNSTDGSKTVEKAMGLRSDLLESCSSDFELNYTQNLTQSPDKSINYPHNVNPSRTLLPLMGMYPRRVLIYLAEKNILKSPLIKITEVTVSPNSNSLTAPGKPQGTVPVLRLSDGKFIKQSIAILEYFEDICDNPQQSWQIELAKNAGRSMRGKTAEEKARIREVLGLADEVTSQFGFACHKGTALFNMLEETHAITAKHALEYCQKNLKLLEKYYEGDTRFDGGDGQVTVADCVLYSTLHFAKDLYALDLLADPELASLQAFYGWFSGRESVQVPENHFPAQIKELACQWLPVE</sequence>